<dbReference type="InterPro" id="IPR002491">
    <property type="entry name" value="ABC_transptr_periplasmic_BD"/>
</dbReference>
<dbReference type="GO" id="GO:0071281">
    <property type="term" value="P:cellular response to iron ion"/>
    <property type="evidence" value="ECO:0007669"/>
    <property type="project" value="TreeGrafter"/>
</dbReference>
<dbReference type="PROSITE" id="PS51257">
    <property type="entry name" value="PROKAR_LIPOPROTEIN"/>
    <property type="match status" value="1"/>
</dbReference>
<dbReference type="PANTHER" id="PTHR30535">
    <property type="entry name" value="VITAMIN B12-BINDING PROTEIN"/>
    <property type="match status" value="1"/>
</dbReference>
<accession>A0A556MJW9</accession>
<dbReference type="EMBL" id="VLPL01000009">
    <property type="protein sequence ID" value="TSJ40172.1"/>
    <property type="molecule type" value="Genomic_DNA"/>
</dbReference>
<organism evidence="2 3">
    <name type="scientific">Fluviicola chungangensis</name>
    <dbReference type="NCBI Taxonomy" id="2597671"/>
    <lineage>
        <taxon>Bacteria</taxon>
        <taxon>Pseudomonadati</taxon>
        <taxon>Bacteroidota</taxon>
        <taxon>Flavobacteriia</taxon>
        <taxon>Flavobacteriales</taxon>
        <taxon>Crocinitomicaceae</taxon>
        <taxon>Fluviicola</taxon>
    </lineage>
</organism>
<reference evidence="2 3" key="1">
    <citation type="submission" date="2019-07" db="EMBL/GenBank/DDBJ databases">
        <authorList>
            <person name="Huq M.A."/>
        </authorList>
    </citation>
    <scope>NUCLEOTIDE SEQUENCE [LARGE SCALE GENOMIC DNA]</scope>
    <source>
        <strain evidence="2 3">MAH-3</strain>
    </source>
</reference>
<keyword evidence="3" id="KW-1185">Reference proteome</keyword>
<dbReference type="AlphaFoldDB" id="A0A556MJW9"/>
<dbReference type="Proteomes" id="UP000316008">
    <property type="component" value="Unassembled WGS sequence"/>
</dbReference>
<dbReference type="InterPro" id="IPR050902">
    <property type="entry name" value="ABC_Transporter_SBP"/>
</dbReference>
<name>A0A556MJW9_9FLAO</name>
<dbReference type="PANTHER" id="PTHR30535:SF34">
    <property type="entry name" value="MOLYBDATE-BINDING PROTEIN MOLA"/>
    <property type="match status" value="1"/>
</dbReference>
<evidence type="ECO:0000313" key="3">
    <source>
        <dbReference type="Proteomes" id="UP000316008"/>
    </source>
</evidence>
<evidence type="ECO:0000313" key="2">
    <source>
        <dbReference type="EMBL" id="TSJ40172.1"/>
    </source>
</evidence>
<comment type="caution">
    <text evidence="2">The sequence shown here is derived from an EMBL/GenBank/DDBJ whole genome shotgun (WGS) entry which is preliminary data.</text>
</comment>
<feature type="domain" description="Fe/B12 periplasmic-binding" evidence="1">
    <location>
        <begin position="93"/>
        <end position="331"/>
    </location>
</feature>
<dbReference type="OrthoDB" id="9812528at2"/>
<sequence length="372" mass="42394">MPCPMKNTLVICSLLIFLFSCTTRQKETANVEVKGFEYAQLVSIEQKSGYKELIIKNPKTLKVESRYVLFPRNSKMKRPKNGKIIEVPVQHMAALSTSFVGMLNAIKSIGAIKATTEEQYISNRQLLKGIKAGRVLTAGYETGLTPEAVLKAEIPLIVFSGFGQPFPNEDKFAQLGVVCMANYDWEEKHPLGKAEWIKVFGALVCKEKEADTYFNQVVKSYRELRKQITSGSETKRNQKTVLCGGLAGDIWYAPAGKSFMAGIMKDAGMNYFYKNTTGTASISLSLEQVFNDDRSCDVWINAEASTLNELFELNSKFRYFHTVREGKVYSYMHDPNYYWEYSQVNPHWLLEDFMRINRDDTPANLHFYKQLK</sequence>
<dbReference type="SUPFAM" id="SSF53807">
    <property type="entry name" value="Helical backbone' metal receptor"/>
    <property type="match status" value="1"/>
</dbReference>
<evidence type="ECO:0000259" key="1">
    <source>
        <dbReference type="Pfam" id="PF01497"/>
    </source>
</evidence>
<dbReference type="Pfam" id="PF01497">
    <property type="entry name" value="Peripla_BP_2"/>
    <property type="match status" value="1"/>
</dbReference>
<gene>
    <name evidence="2" type="ORF">FO442_16370</name>
</gene>
<protein>
    <submittedName>
        <fullName evidence="2">ABC transporter substrate-binding protein</fullName>
    </submittedName>
</protein>
<dbReference type="Gene3D" id="3.40.50.1980">
    <property type="entry name" value="Nitrogenase molybdenum iron protein domain"/>
    <property type="match status" value="1"/>
</dbReference>
<proteinExistence type="predicted"/>